<dbReference type="InterPro" id="IPR023408">
    <property type="entry name" value="MscS_beta-dom_sf"/>
</dbReference>
<evidence type="ECO:0000256" key="2">
    <source>
        <dbReference type="ARBA" id="ARBA00008017"/>
    </source>
</evidence>
<organism evidence="11">
    <name type="scientific">marine sediment metagenome</name>
    <dbReference type="NCBI Taxonomy" id="412755"/>
    <lineage>
        <taxon>unclassified sequences</taxon>
        <taxon>metagenomes</taxon>
        <taxon>ecological metagenomes</taxon>
    </lineage>
</organism>
<protein>
    <recommendedName>
        <fullName evidence="12">Mechanosensitive ion channel protein MscS</fullName>
    </recommendedName>
</protein>
<gene>
    <name evidence="11" type="ORF">LCGC14_1875950</name>
</gene>
<keyword evidence="5 8" id="KW-1133">Transmembrane helix</keyword>
<dbReference type="SUPFAM" id="SSF82689">
    <property type="entry name" value="Mechanosensitive channel protein MscS (YggB), C-terminal domain"/>
    <property type="match status" value="1"/>
</dbReference>
<evidence type="ECO:0000256" key="8">
    <source>
        <dbReference type="SAM" id="Phobius"/>
    </source>
</evidence>
<dbReference type="InterPro" id="IPR049278">
    <property type="entry name" value="MS_channel_C"/>
</dbReference>
<evidence type="ECO:0000313" key="11">
    <source>
        <dbReference type="EMBL" id="KKL93313.1"/>
    </source>
</evidence>
<reference evidence="11" key="1">
    <citation type="journal article" date="2015" name="Nature">
        <title>Complex archaea that bridge the gap between prokaryotes and eukaryotes.</title>
        <authorList>
            <person name="Spang A."/>
            <person name="Saw J.H."/>
            <person name="Jorgensen S.L."/>
            <person name="Zaremba-Niedzwiedzka K."/>
            <person name="Martijn J."/>
            <person name="Lind A.E."/>
            <person name="van Eijk R."/>
            <person name="Schleper C."/>
            <person name="Guy L."/>
            <person name="Ettema T.J."/>
        </authorList>
    </citation>
    <scope>NUCLEOTIDE SEQUENCE</scope>
</reference>
<keyword evidence="6 8" id="KW-0472">Membrane</keyword>
<evidence type="ECO:0000259" key="9">
    <source>
        <dbReference type="Pfam" id="PF00924"/>
    </source>
</evidence>
<dbReference type="Pfam" id="PF00924">
    <property type="entry name" value="MS_channel_2nd"/>
    <property type="match status" value="1"/>
</dbReference>
<name>A0A0F9G3V2_9ZZZZ</name>
<feature type="transmembrane region" description="Helical" evidence="8">
    <location>
        <begin position="35"/>
        <end position="53"/>
    </location>
</feature>
<proteinExistence type="inferred from homology"/>
<dbReference type="InterPro" id="IPR010920">
    <property type="entry name" value="LSM_dom_sf"/>
</dbReference>
<keyword evidence="3" id="KW-1003">Cell membrane</keyword>
<evidence type="ECO:0000256" key="1">
    <source>
        <dbReference type="ARBA" id="ARBA00004651"/>
    </source>
</evidence>
<feature type="transmembrane region" description="Helical" evidence="8">
    <location>
        <begin position="12"/>
        <end position="29"/>
    </location>
</feature>
<feature type="non-terminal residue" evidence="11">
    <location>
        <position position="1"/>
    </location>
</feature>
<dbReference type="Gene3D" id="1.10.287.1260">
    <property type="match status" value="1"/>
</dbReference>
<dbReference type="Gene3D" id="2.30.30.60">
    <property type="match status" value="1"/>
</dbReference>
<comment type="caution">
    <text evidence="11">The sequence shown here is derived from an EMBL/GenBank/DDBJ whole genome shotgun (WGS) entry which is preliminary data.</text>
</comment>
<dbReference type="EMBL" id="LAZR01019223">
    <property type="protein sequence ID" value="KKL93313.1"/>
    <property type="molecule type" value="Genomic_DNA"/>
</dbReference>
<dbReference type="PANTHER" id="PTHR30221:SF1">
    <property type="entry name" value="SMALL-CONDUCTANCE MECHANOSENSITIVE CHANNEL"/>
    <property type="match status" value="1"/>
</dbReference>
<dbReference type="SUPFAM" id="SSF50182">
    <property type="entry name" value="Sm-like ribonucleoproteins"/>
    <property type="match status" value="1"/>
</dbReference>
<dbReference type="GO" id="GO:0008381">
    <property type="term" value="F:mechanosensitive monoatomic ion channel activity"/>
    <property type="evidence" value="ECO:0007669"/>
    <property type="project" value="InterPro"/>
</dbReference>
<dbReference type="InterPro" id="IPR011066">
    <property type="entry name" value="MscS_channel_C_sf"/>
</dbReference>
<feature type="compositionally biased region" description="Acidic residues" evidence="7">
    <location>
        <begin position="259"/>
        <end position="271"/>
    </location>
</feature>
<feature type="region of interest" description="Disordered" evidence="7">
    <location>
        <begin position="234"/>
        <end position="289"/>
    </location>
</feature>
<dbReference type="InterPro" id="IPR006685">
    <property type="entry name" value="MscS_channel_2nd"/>
</dbReference>
<comment type="subcellular location">
    <subcellularLocation>
        <location evidence="1">Cell membrane</location>
        <topology evidence="1">Multi-pass membrane protein</topology>
    </subcellularLocation>
</comment>
<dbReference type="GO" id="GO:0005886">
    <property type="term" value="C:plasma membrane"/>
    <property type="evidence" value="ECO:0007669"/>
    <property type="project" value="UniProtKB-SubCell"/>
</dbReference>
<evidence type="ECO:0000256" key="4">
    <source>
        <dbReference type="ARBA" id="ARBA00022692"/>
    </source>
</evidence>
<evidence type="ECO:0000256" key="3">
    <source>
        <dbReference type="ARBA" id="ARBA00022475"/>
    </source>
</evidence>
<dbReference type="InterPro" id="IPR045275">
    <property type="entry name" value="MscS_archaea/bacteria_type"/>
</dbReference>
<dbReference type="Pfam" id="PF21082">
    <property type="entry name" value="MS_channel_3rd"/>
    <property type="match status" value="1"/>
</dbReference>
<evidence type="ECO:0000256" key="7">
    <source>
        <dbReference type="SAM" id="MobiDB-lite"/>
    </source>
</evidence>
<sequence length="289" mass="31583">TSLLIQNVIRNILSLFIVLIGLYIFLSIVGLTQAALAIVSGTGLLGIIIGFAFKDIAENFISSLLISVQRPFLMGDVIEVQGLKGVVNKVTARGTTLIDFEGNHIQIPNSTIYKNVIKNFSANPWVRGSFSVGIGYDASIQTARETILVVLANQEAILNDPEPQVLIESLGSSSINIVIYFWVDGHKYALNKVASALMHKTVRSLEAAGITMPDDAREVIFPQGLPVVQMNETTNLKSQKSNKKVDKQAKPIIQQDDGNVTEDELESDTQDIIDQAKHSRDPEEGKNII</sequence>
<comment type="similarity">
    <text evidence="2">Belongs to the MscS (TC 1.A.23) family.</text>
</comment>
<feature type="compositionally biased region" description="Basic and acidic residues" evidence="7">
    <location>
        <begin position="274"/>
        <end position="289"/>
    </location>
</feature>
<keyword evidence="4 8" id="KW-0812">Transmembrane</keyword>
<evidence type="ECO:0000256" key="6">
    <source>
        <dbReference type="ARBA" id="ARBA00023136"/>
    </source>
</evidence>
<dbReference type="PANTHER" id="PTHR30221">
    <property type="entry name" value="SMALL-CONDUCTANCE MECHANOSENSITIVE CHANNEL"/>
    <property type="match status" value="1"/>
</dbReference>
<evidence type="ECO:0000256" key="5">
    <source>
        <dbReference type="ARBA" id="ARBA00022989"/>
    </source>
</evidence>
<feature type="domain" description="Mechanosensitive ion channel MscS C-terminal" evidence="10">
    <location>
        <begin position="130"/>
        <end position="210"/>
    </location>
</feature>
<evidence type="ECO:0000259" key="10">
    <source>
        <dbReference type="Pfam" id="PF21082"/>
    </source>
</evidence>
<accession>A0A0F9G3V2</accession>
<dbReference type="Gene3D" id="3.30.70.100">
    <property type="match status" value="1"/>
</dbReference>
<dbReference type="AlphaFoldDB" id="A0A0F9G3V2"/>
<evidence type="ECO:0008006" key="12">
    <source>
        <dbReference type="Google" id="ProtNLM"/>
    </source>
</evidence>
<feature type="domain" description="Mechanosensitive ion channel MscS" evidence="9">
    <location>
        <begin position="55"/>
        <end position="121"/>
    </location>
</feature>